<dbReference type="AlphaFoldDB" id="A0A0R2Y1T3"/>
<proteinExistence type="predicted"/>
<dbReference type="EMBL" id="JYLH01000016">
    <property type="protein sequence ID" value="KRP42389.1"/>
    <property type="molecule type" value="Genomic_DNA"/>
</dbReference>
<accession>A0A0R2Y1T3</accession>
<comment type="caution">
    <text evidence="1">The sequence shown here is derived from an EMBL/GenBank/DDBJ whole genome shotgun (WGS) entry which is preliminary data.</text>
</comment>
<evidence type="ECO:0000313" key="1">
    <source>
        <dbReference type="EMBL" id="KRP42389.1"/>
    </source>
</evidence>
<dbReference type="Proteomes" id="UP000051446">
    <property type="component" value="Unassembled WGS sequence"/>
</dbReference>
<dbReference type="PATRIC" id="fig|75588.4.peg.1208"/>
<protein>
    <submittedName>
        <fullName evidence="1">Uncharacterized protein</fullName>
    </submittedName>
</protein>
<sequence length="75" mass="8433">MQDDAALGVHFTLVIKAEGLLWLAKQRGALALIVVKRQTTATQGFQSQLPGFLRSVRPQFRRWLSRTPGKDRGNE</sequence>
<reference evidence="1 2" key="1">
    <citation type="submission" date="2015-02" db="EMBL/GenBank/DDBJ databases">
        <title>Pseudomonas helleri sp. nov. and Pseudomonas weihenstephanensis sp. nov., isolated from raw cows milk.</title>
        <authorList>
            <person name="von Neubeck M."/>
            <person name="Huptas C."/>
            <person name="Wenning M."/>
            <person name="Scherer S."/>
        </authorList>
    </citation>
    <scope>NUCLEOTIDE SEQUENCE [LARGE SCALE GENOMIC DNA]</scope>
    <source>
        <strain evidence="1 2">DSM 17149</strain>
    </source>
</reference>
<organism evidence="1 2">
    <name type="scientific">Pseudomonas libanensis</name>
    <dbReference type="NCBI Taxonomy" id="75588"/>
    <lineage>
        <taxon>Bacteria</taxon>
        <taxon>Pseudomonadati</taxon>
        <taxon>Pseudomonadota</taxon>
        <taxon>Gammaproteobacteria</taxon>
        <taxon>Pseudomonadales</taxon>
        <taxon>Pseudomonadaceae</taxon>
        <taxon>Pseudomonas</taxon>
    </lineage>
</organism>
<name>A0A0R2Y1T3_9PSED</name>
<evidence type="ECO:0000313" key="2">
    <source>
        <dbReference type="Proteomes" id="UP000051446"/>
    </source>
</evidence>
<gene>
    <name evidence="1" type="ORF">TU73_22280</name>
</gene>